<feature type="binding site" evidence="16">
    <location>
        <begin position="396"/>
        <end position="401"/>
    </location>
    <ligand>
        <name>substrate</name>
    </ligand>
</feature>
<feature type="active site" description="Nucleophile" evidence="15">
    <location>
        <position position="266"/>
    </location>
</feature>
<dbReference type="CDD" id="cd02853">
    <property type="entry name" value="E_set_MTHase_like_N"/>
    <property type="match status" value="1"/>
</dbReference>
<dbReference type="InterPro" id="IPR006047">
    <property type="entry name" value="GH13_cat_dom"/>
</dbReference>
<evidence type="ECO:0000256" key="1">
    <source>
        <dbReference type="ARBA" id="ARBA00004496"/>
    </source>
</evidence>
<dbReference type="PANTHER" id="PTHR43651">
    <property type="entry name" value="1,4-ALPHA-GLUCAN-BRANCHING ENZYME"/>
    <property type="match status" value="1"/>
</dbReference>
<keyword evidence="20" id="KW-1185">Reference proteome</keyword>
<dbReference type="AlphaFoldDB" id="A0A6P1P0K3"/>
<dbReference type="InterPro" id="IPR012768">
    <property type="entry name" value="Trehalose_TreZ"/>
</dbReference>
<comment type="pathway">
    <text evidence="2 14">Glycan biosynthesis; trehalose biosynthesis.</text>
</comment>
<protein>
    <recommendedName>
        <fullName evidence="5 13">Malto-oligosyltrehalose trehalohydrolase</fullName>
        <shortName evidence="14">MTHase</shortName>
        <ecNumber evidence="4 13">3.2.1.141</ecNumber>
    </recommendedName>
    <alternativeName>
        <fullName evidence="11 14">4-alpha-D-((1-&gt;4)-alpha-D-glucano)trehalose trehalohydrolase</fullName>
    </alternativeName>
    <alternativeName>
        <fullName evidence="10 14">Maltooligosyl trehalose trehalohydrolase</fullName>
    </alternativeName>
</protein>
<evidence type="ECO:0000313" key="19">
    <source>
        <dbReference type="EMBL" id="QHL86502.1"/>
    </source>
</evidence>
<dbReference type="Gene3D" id="3.20.20.80">
    <property type="entry name" value="Glycosidases"/>
    <property type="match status" value="1"/>
</dbReference>
<evidence type="ECO:0000256" key="8">
    <source>
        <dbReference type="ARBA" id="ARBA00023277"/>
    </source>
</evidence>
<dbReference type="SUPFAM" id="SSF51445">
    <property type="entry name" value="(Trans)glycosidases"/>
    <property type="match status" value="1"/>
</dbReference>
<dbReference type="Pfam" id="PF02922">
    <property type="entry name" value="CBM_48"/>
    <property type="match status" value="1"/>
</dbReference>
<dbReference type="RefSeq" id="WP_160688952.1">
    <property type="nucleotide sequence ID" value="NZ_CP047897.1"/>
</dbReference>
<evidence type="ECO:0000256" key="2">
    <source>
        <dbReference type="ARBA" id="ARBA00005199"/>
    </source>
</evidence>
<dbReference type="CDD" id="cd11325">
    <property type="entry name" value="AmyAc_GTHase"/>
    <property type="match status" value="1"/>
</dbReference>
<evidence type="ECO:0000256" key="15">
    <source>
        <dbReference type="PIRSR" id="PIRSR006337-1"/>
    </source>
</evidence>
<evidence type="ECO:0000256" key="7">
    <source>
        <dbReference type="ARBA" id="ARBA00022801"/>
    </source>
</evidence>
<dbReference type="Proteomes" id="UP000464214">
    <property type="component" value="Chromosome"/>
</dbReference>
<dbReference type="InterPro" id="IPR013783">
    <property type="entry name" value="Ig-like_fold"/>
</dbReference>
<evidence type="ECO:0000256" key="10">
    <source>
        <dbReference type="ARBA" id="ARBA00032057"/>
    </source>
</evidence>
<evidence type="ECO:0000256" key="14">
    <source>
        <dbReference type="PIRNR" id="PIRNR006337"/>
    </source>
</evidence>
<dbReference type="EC" id="3.2.1.141" evidence="4 13"/>
<organism evidence="19 20">
    <name type="scientific">Nibribacter ruber</name>
    <dbReference type="NCBI Taxonomy" id="2698458"/>
    <lineage>
        <taxon>Bacteria</taxon>
        <taxon>Pseudomonadati</taxon>
        <taxon>Bacteroidota</taxon>
        <taxon>Cytophagia</taxon>
        <taxon>Cytophagales</taxon>
        <taxon>Hymenobacteraceae</taxon>
        <taxon>Nibribacter</taxon>
    </lineage>
</organism>
<keyword evidence="8" id="KW-0119">Carbohydrate metabolism</keyword>
<dbReference type="GO" id="GO:0005992">
    <property type="term" value="P:trehalose biosynthetic process"/>
    <property type="evidence" value="ECO:0007669"/>
    <property type="project" value="UniProtKB-UniRule"/>
</dbReference>
<feature type="active site" description="Proton donor" evidence="15">
    <location>
        <position position="303"/>
    </location>
</feature>
<dbReference type="SUPFAM" id="SSF51011">
    <property type="entry name" value="Glycosyl hydrolase domain"/>
    <property type="match status" value="1"/>
</dbReference>
<comment type="similarity">
    <text evidence="3 14">Belongs to the glycosyl hydrolase 13 family.</text>
</comment>
<comment type="catalytic activity">
    <reaction evidence="12 14">
        <text>hydrolysis of (1-&gt;4)-alpha-D-glucosidic linkage in 4-alpha-D-[(1-&gt;4)-alpha-D-glucanosyl]n trehalose to yield trehalose and (1-&gt;4)-alpha-D-glucan.</text>
        <dbReference type="EC" id="3.2.1.141"/>
    </reaction>
</comment>
<evidence type="ECO:0000313" key="20">
    <source>
        <dbReference type="Proteomes" id="UP000464214"/>
    </source>
</evidence>
<dbReference type="Gene3D" id="1.10.10.760">
    <property type="entry name" value="E-set domains of sugar-utilizing enzymes"/>
    <property type="match status" value="1"/>
</dbReference>
<evidence type="ECO:0000256" key="5">
    <source>
        <dbReference type="ARBA" id="ARBA00015938"/>
    </source>
</evidence>
<dbReference type="InterPro" id="IPR014756">
    <property type="entry name" value="Ig_E-set"/>
</dbReference>
<comment type="subcellular location">
    <subcellularLocation>
        <location evidence="1 15">Cytoplasm</location>
    </subcellularLocation>
</comment>
<dbReference type="GO" id="GO:0033942">
    <property type="term" value="F:4-alpha-D-(1-&gt;4)-alpha-D-glucanotrehalose trehalohydrolase activity"/>
    <property type="evidence" value="ECO:0007669"/>
    <property type="project" value="UniProtKB-EC"/>
</dbReference>
<dbReference type="Gene3D" id="2.60.40.10">
    <property type="entry name" value="Immunoglobulins"/>
    <property type="match status" value="1"/>
</dbReference>
<dbReference type="PANTHER" id="PTHR43651:SF11">
    <property type="entry name" value="MALTO-OLIGOSYLTREHALOSE TREHALOHYDROLASE"/>
    <property type="match status" value="1"/>
</dbReference>
<keyword evidence="7 14" id="KW-0378">Hydrolase</keyword>
<evidence type="ECO:0000256" key="16">
    <source>
        <dbReference type="PIRSR" id="PIRSR006337-2"/>
    </source>
</evidence>
<dbReference type="NCBIfam" id="TIGR02402">
    <property type="entry name" value="trehalose_TreZ"/>
    <property type="match status" value="1"/>
</dbReference>
<evidence type="ECO:0000256" key="6">
    <source>
        <dbReference type="ARBA" id="ARBA00022490"/>
    </source>
</evidence>
<proteinExistence type="inferred from homology"/>
<evidence type="ECO:0000256" key="17">
    <source>
        <dbReference type="PIRSR" id="PIRSR006337-3"/>
    </source>
</evidence>
<feature type="domain" description="Glycosyl hydrolase family 13 catalytic" evidence="18">
    <location>
        <begin position="120"/>
        <end position="464"/>
    </location>
</feature>
<keyword evidence="6" id="KW-0963">Cytoplasm</keyword>
<keyword evidence="9 14" id="KW-0326">Glycosidase</keyword>
<feature type="binding site" evidence="16">
    <location>
        <begin position="328"/>
        <end position="332"/>
    </location>
    <ligand>
        <name>substrate</name>
    </ligand>
</feature>
<evidence type="ECO:0000259" key="18">
    <source>
        <dbReference type="SMART" id="SM00642"/>
    </source>
</evidence>
<dbReference type="UniPathway" id="UPA00299"/>
<evidence type="ECO:0000256" key="9">
    <source>
        <dbReference type="ARBA" id="ARBA00023295"/>
    </source>
</evidence>
<evidence type="ECO:0000256" key="13">
    <source>
        <dbReference type="NCBIfam" id="TIGR02402"/>
    </source>
</evidence>
<dbReference type="PIRSF" id="PIRSF006337">
    <property type="entry name" value="Trehalose_TreZ"/>
    <property type="match status" value="1"/>
</dbReference>
<dbReference type="InterPro" id="IPR004193">
    <property type="entry name" value="Glyco_hydro_13_N"/>
</dbReference>
<sequence length="616" mass="70207">MNNLTIQKRTLGVTFPAPGQAEVLVWAPFAQQLEIILNNGNTSLPLKKQEFGYWHLVTDQISPGDRYFLRLNDDQEVPDPVSLSQPAGVHGPSQALDLEAYQWQDTAWQNLPLQEYVLYELHTGTFSPQGTFEGLEAKLDYLKELGVTAIEIMPVAQFPGDRNWGYDGVFPFAVQNSYGGPEAMQRFVDACHQKGMAVVLDVVYNHLGPEGNYLGAYGPYFTNKYNTPWGPAINFDDAWCDGVRRCFTENLLMWFRDFHIDAVRLDAVHAIKDFSPEHILREMKQQVNALMEATGRTHYMIVELDLNDNRFINPLEEQGYGMDAQWVDEFHHALRVTSTGEKSGYYADFSGIAHLAKAYEDAYVYDGQFSEHRQKNFGIKAEHNPGQQFIVFTQNHDQVGNRMLGERLGELVSLEMQKLAAAAVILSPYLPMLWMGEEYAEPNRFQYFVSHTDPELAEAVRKGRKAEFEAFQAHGEAPDPMAEETFLNSKLQWNLLEEEPHQTLFKYYQALLRLRRELPALRHLDRKSLEVTCDETKKVLILRRWHQEQQVVCLMNFSQEVQEVTIPFGVKHVELVLDSAAPEWNGPNAANTSATEGEEVTLQPESVLVYCSSPSN</sequence>
<feature type="site" description="Transition state stabilizer" evidence="17">
    <location>
        <position position="397"/>
    </location>
</feature>
<reference evidence="19 20" key="1">
    <citation type="submission" date="2020-01" db="EMBL/GenBank/DDBJ databases">
        <authorList>
            <person name="Kim M."/>
        </authorList>
    </citation>
    <scope>NUCLEOTIDE SEQUENCE [LARGE SCALE GENOMIC DNA]</scope>
    <source>
        <strain evidence="19 20">BT10</strain>
    </source>
</reference>
<evidence type="ECO:0000256" key="3">
    <source>
        <dbReference type="ARBA" id="ARBA00008061"/>
    </source>
</evidence>
<accession>A0A6P1P0K3</accession>
<dbReference type="InterPro" id="IPR044901">
    <property type="entry name" value="Trehalose_TreZ_E-set_sf"/>
</dbReference>
<evidence type="ECO:0000256" key="12">
    <source>
        <dbReference type="ARBA" id="ARBA00034013"/>
    </source>
</evidence>
<dbReference type="GO" id="GO:0005737">
    <property type="term" value="C:cytoplasm"/>
    <property type="evidence" value="ECO:0007669"/>
    <property type="project" value="UniProtKB-SubCell"/>
</dbReference>
<name>A0A6P1P0K3_9BACT</name>
<dbReference type="Pfam" id="PF00128">
    <property type="entry name" value="Alpha-amylase"/>
    <property type="match status" value="1"/>
</dbReference>
<evidence type="ECO:0000256" key="11">
    <source>
        <dbReference type="ARBA" id="ARBA00033284"/>
    </source>
</evidence>
<feature type="binding site" evidence="16">
    <location>
        <begin position="264"/>
        <end position="269"/>
    </location>
    <ligand>
        <name>substrate</name>
    </ligand>
</feature>
<evidence type="ECO:0000256" key="4">
    <source>
        <dbReference type="ARBA" id="ARBA00012268"/>
    </source>
</evidence>
<dbReference type="SUPFAM" id="SSF81296">
    <property type="entry name" value="E set domains"/>
    <property type="match status" value="1"/>
</dbReference>
<dbReference type="SMART" id="SM00642">
    <property type="entry name" value="Aamy"/>
    <property type="match status" value="1"/>
</dbReference>
<dbReference type="InterPro" id="IPR017853">
    <property type="entry name" value="GH"/>
</dbReference>
<dbReference type="KEGG" id="nib:GU926_03210"/>
<gene>
    <name evidence="19" type="primary">treZ</name>
    <name evidence="19" type="ORF">GU926_03210</name>
</gene>
<dbReference type="EMBL" id="CP047897">
    <property type="protein sequence ID" value="QHL86502.1"/>
    <property type="molecule type" value="Genomic_DNA"/>
</dbReference>